<name>A0AAV4T951_CAEEX</name>
<organism evidence="1 2">
    <name type="scientific">Caerostris extrusa</name>
    <name type="common">Bark spider</name>
    <name type="synonym">Caerostris bankana</name>
    <dbReference type="NCBI Taxonomy" id="172846"/>
    <lineage>
        <taxon>Eukaryota</taxon>
        <taxon>Metazoa</taxon>
        <taxon>Ecdysozoa</taxon>
        <taxon>Arthropoda</taxon>
        <taxon>Chelicerata</taxon>
        <taxon>Arachnida</taxon>
        <taxon>Araneae</taxon>
        <taxon>Araneomorphae</taxon>
        <taxon>Entelegynae</taxon>
        <taxon>Araneoidea</taxon>
        <taxon>Araneidae</taxon>
        <taxon>Caerostris</taxon>
    </lineage>
</organism>
<dbReference type="EMBL" id="BPLR01010767">
    <property type="protein sequence ID" value="GIY41861.1"/>
    <property type="molecule type" value="Genomic_DNA"/>
</dbReference>
<evidence type="ECO:0000313" key="2">
    <source>
        <dbReference type="Proteomes" id="UP001054945"/>
    </source>
</evidence>
<comment type="caution">
    <text evidence="1">The sequence shown here is derived from an EMBL/GenBank/DDBJ whole genome shotgun (WGS) entry which is preliminary data.</text>
</comment>
<protein>
    <submittedName>
        <fullName evidence="1">Uncharacterized protein</fullName>
    </submittedName>
</protein>
<reference evidence="1 2" key="1">
    <citation type="submission" date="2021-06" db="EMBL/GenBank/DDBJ databases">
        <title>Caerostris extrusa draft genome.</title>
        <authorList>
            <person name="Kono N."/>
            <person name="Arakawa K."/>
        </authorList>
    </citation>
    <scope>NUCLEOTIDE SEQUENCE [LARGE SCALE GENOMIC DNA]</scope>
</reference>
<sequence length="116" mass="13414">MHVKVSKALKLKNHILNKLAGGNLPQSRHILLLLVETRLKVIFRIKGNEMEPLASNLLSFHFSFADYPGRFLNPPRKVIEWLKTYLEVKSETLPIFVSFSLGHHHSKYGFISIPFY</sequence>
<dbReference type="AlphaFoldDB" id="A0AAV4T951"/>
<dbReference type="Proteomes" id="UP001054945">
    <property type="component" value="Unassembled WGS sequence"/>
</dbReference>
<proteinExistence type="predicted"/>
<gene>
    <name evidence="1" type="ORF">CEXT_270841</name>
</gene>
<evidence type="ECO:0000313" key="1">
    <source>
        <dbReference type="EMBL" id="GIY41861.1"/>
    </source>
</evidence>
<keyword evidence="2" id="KW-1185">Reference proteome</keyword>
<accession>A0AAV4T951</accession>